<evidence type="ECO:0000256" key="4">
    <source>
        <dbReference type="ARBA" id="ARBA00022786"/>
    </source>
</evidence>
<dbReference type="SUPFAM" id="SSF54001">
    <property type="entry name" value="Cysteine proteinases"/>
    <property type="match status" value="1"/>
</dbReference>
<dbReference type="OrthoDB" id="2420415at2759"/>
<dbReference type="PROSITE" id="PS50235">
    <property type="entry name" value="USP_3"/>
    <property type="match status" value="1"/>
</dbReference>
<evidence type="ECO:0000256" key="2">
    <source>
        <dbReference type="ARBA" id="ARBA00012759"/>
    </source>
</evidence>
<keyword evidence="4" id="KW-0833">Ubl conjugation pathway</keyword>
<evidence type="ECO:0000313" key="9">
    <source>
        <dbReference type="EMBL" id="ORX70327.1"/>
    </source>
</evidence>
<comment type="catalytic activity">
    <reaction evidence="1">
        <text>Thiol-dependent hydrolysis of ester, thioester, amide, peptide and isopeptide bonds formed by the C-terminal Gly of ubiquitin (a 76-residue protein attached to proteins as an intracellular targeting signal).</text>
        <dbReference type="EC" id="3.4.19.12"/>
    </reaction>
</comment>
<evidence type="ECO:0000259" key="8">
    <source>
        <dbReference type="PROSITE" id="PS50235"/>
    </source>
</evidence>
<keyword evidence="5" id="KW-0378">Hydrolase</keyword>
<dbReference type="EMBL" id="MCFD01000006">
    <property type="protein sequence ID" value="ORX70327.1"/>
    <property type="molecule type" value="Genomic_DNA"/>
</dbReference>
<dbReference type="GO" id="GO:0004843">
    <property type="term" value="F:cysteine-type deubiquitinase activity"/>
    <property type="evidence" value="ECO:0007669"/>
    <property type="project" value="UniProtKB-EC"/>
</dbReference>
<protein>
    <recommendedName>
        <fullName evidence="2">ubiquitinyl hydrolase 1</fullName>
        <ecNumber evidence="2">3.4.19.12</ecNumber>
    </recommendedName>
</protein>
<dbReference type="PANTHER" id="PTHR43982">
    <property type="entry name" value="UBIQUITIN CARBOXYL-TERMINAL HYDROLASE"/>
    <property type="match status" value="1"/>
</dbReference>
<evidence type="ECO:0000313" key="10">
    <source>
        <dbReference type="Proteomes" id="UP000193922"/>
    </source>
</evidence>
<feature type="region of interest" description="Disordered" evidence="7">
    <location>
        <begin position="650"/>
        <end position="675"/>
    </location>
</feature>
<dbReference type="GO" id="GO:0061136">
    <property type="term" value="P:regulation of proteasomal protein catabolic process"/>
    <property type="evidence" value="ECO:0007669"/>
    <property type="project" value="TreeGrafter"/>
</dbReference>
<keyword evidence="3" id="KW-0645">Protease</keyword>
<dbReference type="GO" id="GO:0070628">
    <property type="term" value="F:proteasome binding"/>
    <property type="evidence" value="ECO:0007669"/>
    <property type="project" value="TreeGrafter"/>
</dbReference>
<dbReference type="AlphaFoldDB" id="A0A1Y1W9V8"/>
<dbReference type="GO" id="GO:0016579">
    <property type="term" value="P:protein deubiquitination"/>
    <property type="evidence" value="ECO:0007669"/>
    <property type="project" value="InterPro"/>
</dbReference>
<dbReference type="PROSITE" id="PS00973">
    <property type="entry name" value="USP_2"/>
    <property type="match status" value="1"/>
</dbReference>
<dbReference type="Proteomes" id="UP000193922">
    <property type="component" value="Unassembled WGS sequence"/>
</dbReference>
<evidence type="ECO:0000256" key="5">
    <source>
        <dbReference type="ARBA" id="ARBA00022801"/>
    </source>
</evidence>
<dbReference type="PROSITE" id="PS00972">
    <property type="entry name" value="USP_1"/>
    <property type="match status" value="1"/>
</dbReference>
<accession>A0A1Y1W9V8</accession>
<evidence type="ECO:0000256" key="3">
    <source>
        <dbReference type="ARBA" id="ARBA00022670"/>
    </source>
</evidence>
<dbReference type="Pfam" id="PF00443">
    <property type="entry name" value="UCH"/>
    <property type="match status" value="1"/>
</dbReference>
<dbReference type="Gene3D" id="3.90.70.10">
    <property type="entry name" value="Cysteine proteinases"/>
    <property type="match status" value="1"/>
</dbReference>
<dbReference type="GO" id="GO:0043161">
    <property type="term" value="P:proteasome-mediated ubiquitin-dependent protein catabolic process"/>
    <property type="evidence" value="ECO:0007669"/>
    <property type="project" value="InterPro"/>
</dbReference>
<dbReference type="InterPro" id="IPR038765">
    <property type="entry name" value="Papain-like_cys_pep_sf"/>
</dbReference>
<sequence length="1061" mass="117681">MAFASQPIGVLCAYFVNTQLAEWSPPELRKQQTKLHRHDWAQPQTHPDTLLSPSRWEATCTECLCKLRVLGVISDRTTTGGKAPCTDELGHHFHTRLSDAPVSQIQGRSVYAGGAWCCKCNSQVELSLTAPVISSLQVAALERARAAGHEHHSTQAVREVLVTLKTMFRIAKNAVGGDVRPIKSTSPKPRQLLKFDTACNEILAAVGFVMRGDEFCPPDIVASISDDELKSSVSDSLSYQQLVAAMEELLVASGKFMRRLPPNDRDALFRYLNGAISLMQLLGSDMYPKRPGSSPLVISSNRSIIGTRSSLEEGYRRLGAPEDAADSLVAWAYLRQTEEDESDDPISGKDALERFDALQGIAAARSSKELGDLVANEEDRGLVATDALRAALGEICGDRMLEVDAIGVDSIRELFTAKLGSLGRKKDKLSLVNHLHILASAKRDQALKEYVVNVRSAVDAEEDVDEGSRMTSPTSQVRRNIDLWTQLPTGLKNIGNTCYLNCMLQCLFSITPIRNAVLQFGDGKTWNEDAVAGRRDGSHVLSELEIRRALRFVRLLKDLFGKLMNQRIDNSSMLASSGGHPLASTAVAVAPDRELADMLLLAGTNNTAKPANGSNTPTKPDQARSFVEQQDVDECIDQCISLLQHALPPDSPWKDSAGDMEKAEGSEKKKRKKEPETWIHRLLIGNLEYTNGQTSEGELQTTHELFHNLLVNIPSANSDINECLDGFFADDTVASSERDVVRQSRVSRAPPVLFVQVQRVQFDKTTMQPFKVNSHIRLREQISLARFCQFDGESADAKCCHKLRKRLSAIDNHLQALKVPTTKPTKEGWAAGDSVIPAIERAQSFLAGVSSWTANDVTKQLLAELPHDPDLLETAKLASDQLTQMLTALNSAKQSWEAEHQRIHDELERIYADIPDNDMAYTLHAVFIHSGVSSEYGHYWVYIRDRNSRTGETRWVKFNDSSVSTVEASEILRSSPIPEEENANPYYLVYVQNQELPALTLTNDEKYNPTDVKVKKMRYCDYFRAETTKEKLQVAGAFIMSSGIPPLFKSIRRCQMGCKCN</sequence>
<feature type="compositionally biased region" description="Basic and acidic residues" evidence="7">
    <location>
        <begin position="652"/>
        <end position="675"/>
    </location>
</feature>
<dbReference type="InterPro" id="IPR001394">
    <property type="entry name" value="Peptidase_C19_UCH"/>
</dbReference>
<dbReference type="InterPro" id="IPR028889">
    <property type="entry name" value="USP"/>
</dbReference>
<evidence type="ECO:0000256" key="6">
    <source>
        <dbReference type="ARBA" id="ARBA00022807"/>
    </source>
</evidence>
<feature type="domain" description="USP" evidence="8">
    <location>
        <begin position="489"/>
        <end position="993"/>
    </location>
</feature>
<keyword evidence="10" id="KW-1185">Reference proteome</keyword>
<name>A0A1Y1W9V8_9FUNG</name>
<reference evidence="9 10" key="1">
    <citation type="submission" date="2016-07" db="EMBL/GenBank/DDBJ databases">
        <title>Pervasive Adenine N6-methylation of Active Genes in Fungi.</title>
        <authorList>
            <consortium name="DOE Joint Genome Institute"/>
            <person name="Mondo S.J."/>
            <person name="Dannebaum R.O."/>
            <person name="Kuo R.C."/>
            <person name="Labutti K."/>
            <person name="Haridas S."/>
            <person name="Kuo A."/>
            <person name="Salamov A."/>
            <person name="Ahrendt S.R."/>
            <person name="Lipzen A."/>
            <person name="Sullivan W."/>
            <person name="Andreopoulos W.B."/>
            <person name="Clum A."/>
            <person name="Lindquist E."/>
            <person name="Daum C."/>
            <person name="Ramamoorthy G.K."/>
            <person name="Gryganskyi A."/>
            <person name="Culley D."/>
            <person name="Magnuson J.K."/>
            <person name="James T.Y."/>
            <person name="O'Malley M.A."/>
            <person name="Stajich J.E."/>
            <person name="Spatafora J.W."/>
            <person name="Visel A."/>
            <person name="Grigoriev I.V."/>
        </authorList>
    </citation>
    <scope>NUCLEOTIDE SEQUENCE [LARGE SCALE GENOMIC DNA]</scope>
    <source>
        <strain evidence="9 10">ATCC 12442</strain>
    </source>
</reference>
<organism evidence="9 10">
    <name type="scientific">Linderina pennispora</name>
    <dbReference type="NCBI Taxonomy" id="61395"/>
    <lineage>
        <taxon>Eukaryota</taxon>
        <taxon>Fungi</taxon>
        <taxon>Fungi incertae sedis</taxon>
        <taxon>Zoopagomycota</taxon>
        <taxon>Kickxellomycotina</taxon>
        <taxon>Kickxellomycetes</taxon>
        <taxon>Kickxellales</taxon>
        <taxon>Kickxellaceae</taxon>
        <taxon>Linderina</taxon>
    </lineage>
</organism>
<dbReference type="EC" id="3.4.19.12" evidence="2"/>
<dbReference type="RefSeq" id="XP_040743965.1">
    <property type="nucleotide sequence ID" value="XM_040890356.1"/>
</dbReference>
<dbReference type="GeneID" id="63807004"/>
<dbReference type="STRING" id="61395.A0A1Y1W9V8"/>
<keyword evidence="6" id="KW-0788">Thiol protease</keyword>
<proteinExistence type="predicted"/>
<dbReference type="InterPro" id="IPR018200">
    <property type="entry name" value="USP_CS"/>
</dbReference>
<evidence type="ECO:0000256" key="1">
    <source>
        <dbReference type="ARBA" id="ARBA00000707"/>
    </source>
</evidence>
<comment type="caution">
    <text evidence="9">The sequence shown here is derived from an EMBL/GenBank/DDBJ whole genome shotgun (WGS) entry which is preliminary data.</text>
</comment>
<gene>
    <name evidence="9" type="ORF">DL89DRAFT_292974</name>
</gene>
<dbReference type="InterPro" id="IPR044635">
    <property type="entry name" value="UBP14-like"/>
</dbReference>
<dbReference type="PANTHER" id="PTHR43982:SF6">
    <property type="entry name" value="UBIQUITIN CARBOXYL-TERMINAL HYDROLASE 2-RELATED"/>
    <property type="match status" value="1"/>
</dbReference>
<evidence type="ECO:0000256" key="7">
    <source>
        <dbReference type="SAM" id="MobiDB-lite"/>
    </source>
</evidence>